<comment type="caution">
    <text evidence="2">The sequence shown here is derived from an EMBL/GenBank/DDBJ whole genome shotgun (WGS) entry which is preliminary data.</text>
</comment>
<evidence type="ECO:0000313" key="3">
    <source>
        <dbReference type="Proteomes" id="UP001415857"/>
    </source>
</evidence>
<dbReference type="EMBL" id="JBBPBK010000001">
    <property type="protein sequence ID" value="KAK9293252.1"/>
    <property type="molecule type" value="Genomic_DNA"/>
</dbReference>
<accession>A0AAP0SDT6</accession>
<dbReference type="Proteomes" id="UP001415857">
    <property type="component" value="Unassembled WGS sequence"/>
</dbReference>
<feature type="compositionally biased region" description="Low complexity" evidence="1">
    <location>
        <begin position="66"/>
        <end position="76"/>
    </location>
</feature>
<evidence type="ECO:0000313" key="2">
    <source>
        <dbReference type="EMBL" id="KAK9293252.1"/>
    </source>
</evidence>
<organism evidence="2 3">
    <name type="scientific">Liquidambar formosana</name>
    <name type="common">Formosan gum</name>
    <dbReference type="NCBI Taxonomy" id="63359"/>
    <lineage>
        <taxon>Eukaryota</taxon>
        <taxon>Viridiplantae</taxon>
        <taxon>Streptophyta</taxon>
        <taxon>Embryophyta</taxon>
        <taxon>Tracheophyta</taxon>
        <taxon>Spermatophyta</taxon>
        <taxon>Magnoliopsida</taxon>
        <taxon>eudicotyledons</taxon>
        <taxon>Gunneridae</taxon>
        <taxon>Pentapetalae</taxon>
        <taxon>Saxifragales</taxon>
        <taxon>Altingiaceae</taxon>
        <taxon>Liquidambar</taxon>
    </lineage>
</organism>
<feature type="compositionally biased region" description="Basic and acidic residues" evidence="1">
    <location>
        <begin position="41"/>
        <end position="53"/>
    </location>
</feature>
<sequence length="76" mass="8316">MNARKASVAEEREQKPKSLRGSINEGSGFGRMMSKSSLDMALKHMEIKREHTNNFRQLGATTTGKSSKLTNSASSS</sequence>
<keyword evidence="3" id="KW-1185">Reference proteome</keyword>
<dbReference type="AlphaFoldDB" id="A0AAP0SDT6"/>
<feature type="region of interest" description="Disordered" evidence="1">
    <location>
        <begin position="1"/>
        <end position="76"/>
    </location>
</feature>
<gene>
    <name evidence="2" type="ORF">L1049_021243</name>
</gene>
<evidence type="ECO:0000256" key="1">
    <source>
        <dbReference type="SAM" id="MobiDB-lite"/>
    </source>
</evidence>
<reference evidence="2 3" key="1">
    <citation type="journal article" date="2024" name="Plant J.">
        <title>Genome sequences and population genomics reveal climatic adaptation and genomic divergence between two closely related sweetgum species.</title>
        <authorList>
            <person name="Xu W.Q."/>
            <person name="Ren C.Q."/>
            <person name="Zhang X.Y."/>
            <person name="Comes H.P."/>
            <person name="Liu X.H."/>
            <person name="Li Y.G."/>
            <person name="Kettle C.J."/>
            <person name="Jalonen R."/>
            <person name="Gaisberger H."/>
            <person name="Ma Y.Z."/>
            <person name="Qiu Y.X."/>
        </authorList>
    </citation>
    <scope>NUCLEOTIDE SEQUENCE [LARGE SCALE GENOMIC DNA]</scope>
    <source>
        <strain evidence="2">Hangzhou</strain>
    </source>
</reference>
<feature type="compositionally biased region" description="Polar residues" evidence="1">
    <location>
        <begin position="54"/>
        <end position="65"/>
    </location>
</feature>
<proteinExistence type="predicted"/>
<protein>
    <submittedName>
        <fullName evidence="2">Uncharacterized protein</fullName>
    </submittedName>
</protein>
<feature type="compositionally biased region" description="Basic and acidic residues" evidence="1">
    <location>
        <begin position="7"/>
        <end position="16"/>
    </location>
</feature>
<name>A0AAP0SDT6_LIQFO</name>